<dbReference type="STRING" id="29170.A0A368GSC7"/>
<dbReference type="OrthoDB" id="5808658at2759"/>
<comment type="caution">
    <text evidence="10">The sequence shown here is derived from an EMBL/GenBank/DDBJ whole genome shotgun (WGS) entry which is preliminary data.</text>
</comment>
<keyword evidence="2" id="KW-0863">Zinc-finger</keyword>
<dbReference type="InterPro" id="IPR001628">
    <property type="entry name" value="Znf_hrmn_rcpt"/>
</dbReference>
<dbReference type="AlphaFoldDB" id="A0A368GSC7"/>
<evidence type="ECO:0000259" key="9">
    <source>
        <dbReference type="PROSITE" id="PS51030"/>
    </source>
</evidence>
<proteinExistence type="predicted"/>
<feature type="domain" description="Nuclear receptor" evidence="9">
    <location>
        <begin position="9"/>
        <end position="87"/>
    </location>
</feature>
<evidence type="ECO:0000256" key="7">
    <source>
        <dbReference type="ARBA" id="ARBA00023170"/>
    </source>
</evidence>
<sequence length="121" mass="13478">MDPVKNRSESICQICGSPGAQIYYRAISCGSCKAFFVRAIKRSAAFVCDNNGKCIVNKESTTGRKACKACRFMRCIQANMREEGMAYSLVTMVVKQGLHICLKLPFNKRKYRISCATMSLA</sequence>
<dbReference type="InterPro" id="IPR013088">
    <property type="entry name" value="Znf_NHR/GATA"/>
</dbReference>
<evidence type="ECO:0000256" key="2">
    <source>
        <dbReference type="ARBA" id="ARBA00022771"/>
    </source>
</evidence>
<name>A0A368GSC7_ANCCA</name>
<dbReference type="GO" id="GO:0008270">
    <property type="term" value="F:zinc ion binding"/>
    <property type="evidence" value="ECO:0007669"/>
    <property type="project" value="UniProtKB-KW"/>
</dbReference>
<keyword evidence="4" id="KW-0805">Transcription regulation</keyword>
<dbReference type="PRINTS" id="PR00047">
    <property type="entry name" value="STROIDFINGER"/>
</dbReference>
<dbReference type="Proteomes" id="UP000252519">
    <property type="component" value="Unassembled WGS sequence"/>
</dbReference>
<dbReference type="GO" id="GO:0043565">
    <property type="term" value="F:sequence-specific DNA binding"/>
    <property type="evidence" value="ECO:0007669"/>
    <property type="project" value="InterPro"/>
</dbReference>
<evidence type="ECO:0000256" key="5">
    <source>
        <dbReference type="ARBA" id="ARBA00023125"/>
    </source>
</evidence>
<evidence type="ECO:0000313" key="11">
    <source>
        <dbReference type="Proteomes" id="UP000252519"/>
    </source>
</evidence>
<evidence type="ECO:0000256" key="8">
    <source>
        <dbReference type="ARBA" id="ARBA00023242"/>
    </source>
</evidence>
<keyword evidence="11" id="KW-1185">Reference proteome</keyword>
<protein>
    <submittedName>
        <fullName evidence="10">Zinc finger, C4 type</fullName>
    </submittedName>
</protein>
<dbReference type="GO" id="GO:0003700">
    <property type="term" value="F:DNA-binding transcription factor activity"/>
    <property type="evidence" value="ECO:0007669"/>
    <property type="project" value="InterPro"/>
</dbReference>
<evidence type="ECO:0000256" key="1">
    <source>
        <dbReference type="ARBA" id="ARBA00022723"/>
    </source>
</evidence>
<dbReference type="SMART" id="SM00399">
    <property type="entry name" value="ZnF_C4"/>
    <property type="match status" value="1"/>
</dbReference>
<keyword evidence="6" id="KW-0804">Transcription</keyword>
<keyword evidence="3" id="KW-0862">Zinc</keyword>
<keyword evidence="8" id="KW-0539">Nucleus</keyword>
<keyword evidence="7" id="KW-0675">Receptor</keyword>
<evidence type="ECO:0000256" key="6">
    <source>
        <dbReference type="ARBA" id="ARBA00023163"/>
    </source>
</evidence>
<keyword evidence="5" id="KW-0238">DNA-binding</keyword>
<organism evidence="10 11">
    <name type="scientific">Ancylostoma caninum</name>
    <name type="common">Dog hookworm</name>
    <dbReference type="NCBI Taxonomy" id="29170"/>
    <lineage>
        <taxon>Eukaryota</taxon>
        <taxon>Metazoa</taxon>
        <taxon>Ecdysozoa</taxon>
        <taxon>Nematoda</taxon>
        <taxon>Chromadorea</taxon>
        <taxon>Rhabditida</taxon>
        <taxon>Rhabditina</taxon>
        <taxon>Rhabditomorpha</taxon>
        <taxon>Strongyloidea</taxon>
        <taxon>Ancylostomatidae</taxon>
        <taxon>Ancylostomatinae</taxon>
        <taxon>Ancylostoma</taxon>
    </lineage>
</organism>
<evidence type="ECO:0000313" key="10">
    <source>
        <dbReference type="EMBL" id="RCN45837.1"/>
    </source>
</evidence>
<reference evidence="10 11" key="1">
    <citation type="submission" date="2014-10" db="EMBL/GenBank/DDBJ databases">
        <title>Draft genome of the hookworm Ancylostoma caninum.</title>
        <authorList>
            <person name="Mitreva M."/>
        </authorList>
    </citation>
    <scope>NUCLEOTIDE SEQUENCE [LARGE SCALE GENOMIC DNA]</scope>
    <source>
        <strain evidence="10 11">Baltimore</strain>
    </source>
</reference>
<evidence type="ECO:0000256" key="4">
    <source>
        <dbReference type="ARBA" id="ARBA00023015"/>
    </source>
</evidence>
<dbReference type="SUPFAM" id="SSF57716">
    <property type="entry name" value="Glucocorticoid receptor-like (DNA-binding domain)"/>
    <property type="match status" value="1"/>
</dbReference>
<gene>
    <name evidence="10" type="ORF">ANCCAN_08134</name>
</gene>
<dbReference type="InterPro" id="IPR050200">
    <property type="entry name" value="Nuclear_hormone_rcpt_NR3"/>
</dbReference>
<evidence type="ECO:0000256" key="3">
    <source>
        <dbReference type="ARBA" id="ARBA00022833"/>
    </source>
</evidence>
<accession>A0A368GSC7</accession>
<keyword evidence="1" id="KW-0479">Metal-binding</keyword>
<dbReference type="PANTHER" id="PTHR48092">
    <property type="entry name" value="KNIRPS-RELATED PROTEIN-RELATED"/>
    <property type="match status" value="1"/>
</dbReference>
<dbReference type="EMBL" id="JOJR01000091">
    <property type="protein sequence ID" value="RCN45837.1"/>
    <property type="molecule type" value="Genomic_DNA"/>
</dbReference>
<dbReference type="Gene3D" id="3.30.50.10">
    <property type="entry name" value="Erythroid Transcription Factor GATA-1, subunit A"/>
    <property type="match status" value="1"/>
</dbReference>
<dbReference type="PROSITE" id="PS51030">
    <property type="entry name" value="NUCLEAR_REC_DBD_2"/>
    <property type="match status" value="1"/>
</dbReference>
<dbReference type="PROSITE" id="PS00031">
    <property type="entry name" value="NUCLEAR_REC_DBD_1"/>
    <property type="match status" value="1"/>
</dbReference>
<dbReference type="Pfam" id="PF00105">
    <property type="entry name" value="zf-C4"/>
    <property type="match status" value="1"/>
</dbReference>